<reference evidence="4 5" key="1">
    <citation type="submission" date="2022-09" db="EMBL/GenBank/DDBJ databases">
        <title>Chelativorans salina sp. nov., a novel slightly halophilic bacterium isolated from a saline lake sediment enrichment.</title>
        <authorList>
            <person name="Gao L."/>
            <person name="Fang B.-Z."/>
            <person name="Li W.-J."/>
        </authorList>
    </citation>
    <scope>NUCLEOTIDE SEQUENCE [LARGE SCALE GENOMIC DNA]</scope>
    <source>
        <strain evidence="4 5">EGI FJ00035</strain>
    </source>
</reference>
<dbReference type="EMBL" id="JAOCZP010000006">
    <property type="protein sequence ID" value="MCT7377100.1"/>
    <property type="molecule type" value="Genomic_DNA"/>
</dbReference>
<dbReference type="Gene3D" id="3.20.20.70">
    <property type="entry name" value="Aldolase class I"/>
    <property type="match status" value="1"/>
</dbReference>
<proteinExistence type="inferred from homology"/>
<dbReference type="Pfam" id="PF00701">
    <property type="entry name" value="DHDPS"/>
    <property type="match status" value="1"/>
</dbReference>
<dbReference type="SMART" id="SM01130">
    <property type="entry name" value="DHDPS"/>
    <property type="match status" value="1"/>
</dbReference>
<name>A0ABT2LRC3_9HYPH</name>
<dbReference type="SUPFAM" id="SSF51569">
    <property type="entry name" value="Aldolase"/>
    <property type="match status" value="1"/>
</dbReference>
<keyword evidence="2 3" id="KW-0456">Lyase</keyword>
<evidence type="ECO:0000256" key="3">
    <source>
        <dbReference type="PIRNR" id="PIRNR001365"/>
    </source>
</evidence>
<comment type="similarity">
    <text evidence="1 3">Belongs to the DapA family.</text>
</comment>
<evidence type="ECO:0000256" key="2">
    <source>
        <dbReference type="ARBA" id="ARBA00023239"/>
    </source>
</evidence>
<evidence type="ECO:0000313" key="4">
    <source>
        <dbReference type="EMBL" id="MCT7377100.1"/>
    </source>
</evidence>
<dbReference type="RefSeq" id="WP_260905462.1">
    <property type="nucleotide sequence ID" value="NZ_JAOCZP010000006.1"/>
</dbReference>
<sequence length="319" mass="34700">MIAPIDGIIPVMLTPFDDEGRIDWADLEALIEWYIVNGSSALFAVCQSSEMARLSVEERVALARFTAKAAGGRLPVVASGHVADDLEEQKAELSAMADTGIDGLVLVTNRLDPSKAGAETFRSNLEALLAALPADLPLGLYECPAPHRRLLGDEEFKFCCDSGRFAVLKDVSCDLDILKRRLALAKGSPLAVVNANTAIAWPALQAGAPGFCGIANNYHPDLYRWLADHGAEWPEFAGELAAHLTLAALSEAYGYPAVAKLYHQRLGTMKSARCRVIDYDVRQRFWALDAIVDAVIRGTEDFRARIRALSREGGERFTA</sequence>
<gene>
    <name evidence="4" type="ORF">N5A92_18955</name>
</gene>
<dbReference type="PIRSF" id="PIRSF001365">
    <property type="entry name" value="DHDPS"/>
    <property type="match status" value="1"/>
</dbReference>
<dbReference type="InterPro" id="IPR002220">
    <property type="entry name" value="DapA-like"/>
</dbReference>
<accession>A0ABT2LRC3</accession>
<comment type="caution">
    <text evidence="4">The sequence shown here is derived from an EMBL/GenBank/DDBJ whole genome shotgun (WGS) entry which is preliminary data.</text>
</comment>
<organism evidence="4 5">
    <name type="scientific">Chelativorans salis</name>
    <dbReference type="NCBI Taxonomy" id="2978478"/>
    <lineage>
        <taxon>Bacteria</taxon>
        <taxon>Pseudomonadati</taxon>
        <taxon>Pseudomonadota</taxon>
        <taxon>Alphaproteobacteria</taxon>
        <taxon>Hyphomicrobiales</taxon>
        <taxon>Phyllobacteriaceae</taxon>
        <taxon>Chelativorans</taxon>
    </lineage>
</organism>
<dbReference type="CDD" id="cd00408">
    <property type="entry name" value="DHDPS-like"/>
    <property type="match status" value="1"/>
</dbReference>
<keyword evidence="5" id="KW-1185">Reference proteome</keyword>
<dbReference type="InterPro" id="IPR013785">
    <property type="entry name" value="Aldolase_TIM"/>
</dbReference>
<dbReference type="Proteomes" id="UP001320831">
    <property type="component" value="Unassembled WGS sequence"/>
</dbReference>
<evidence type="ECO:0000313" key="5">
    <source>
        <dbReference type="Proteomes" id="UP001320831"/>
    </source>
</evidence>
<dbReference type="PANTHER" id="PTHR12128">
    <property type="entry name" value="DIHYDRODIPICOLINATE SYNTHASE"/>
    <property type="match status" value="1"/>
</dbReference>
<evidence type="ECO:0000256" key="1">
    <source>
        <dbReference type="ARBA" id="ARBA00007592"/>
    </source>
</evidence>
<protein>
    <submittedName>
        <fullName evidence="4">Dihydrodipicolinate synthase family protein</fullName>
    </submittedName>
</protein>
<dbReference type="PANTHER" id="PTHR12128:SF66">
    <property type="entry name" value="4-HYDROXY-2-OXOGLUTARATE ALDOLASE, MITOCHONDRIAL"/>
    <property type="match status" value="1"/>
</dbReference>